<accession>A0A1B0CPA1</accession>
<dbReference type="GO" id="GO:0031956">
    <property type="term" value="F:medium-chain fatty acid-CoA ligase activity"/>
    <property type="evidence" value="ECO:0007669"/>
    <property type="project" value="UniProtKB-EC"/>
</dbReference>
<keyword evidence="2" id="KW-0436">Ligase</keyword>
<dbReference type="VEuPathDB" id="VectorBase:LLONM1_008964"/>
<dbReference type="InterPro" id="IPR025110">
    <property type="entry name" value="AMP-bd_C"/>
</dbReference>
<comment type="similarity">
    <text evidence="1">Belongs to the ATP-dependent AMP-binding enzyme family.</text>
</comment>
<reference evidence="10" key="3">
    <citation type="submission" date="2020-05" db="UniProtKB">
        <authorList>
            <consortium name="EnsemblMetazoa"/>
        </authorList>
    </citation>
    <scope>IDENTIFICATION</scope>
    <source>
        <strain evidence="10">Jacobina</strain>
    </source>
</reference>
<reference evidence="11" key="1">
    <citation type="submission" date="2012-05" db="EMBL/GenBank/DDBJ databases">
        <title>Whole Genome Assembly of Lutzomyia longipalpis.</title>
        <authorList>
            <person name="Richards S."/>
            <person name="Qu C."/>
            <person name="Dillon R."/>
            <person name="Worley K."/>
            <person name="Scherer S."/>
            <person name="Batterton M."/>
            <person name="Taylor A."/>
            <person name="Hawes A."/>
            <person name="Hernandez B."/>
            <person name="Kovar C."/>
            <person name="Mandapat C."/>
            <person name="Pham C."/>
            <person name="Qu C."/>
            <person name="Jing C."/>
            <person name="Bess C."/>
            <person name="Bandaranaike D."/>
            <person name="Ngo D."/>
            <person name="Ongeri F."/>
            <person name="Arias F."/>
            <person name="Lara F."/>
            <person name="Weissenberger G."/>
            <person name="Kamau G."/>
            <person name="Han H."/>
            <person name="Shen H."/>
            <person name="Dinh H."/>
            <person name="Khalil I."/>
            <person name="Jones J."/>
            <person name="Shafer J."/>
            <person name="Jayaseelan J."/>
            <person name="Quiroz J."/>
            <person name="Blankenburg K."/>
            <person name="Nguyen L."/>
            <person name="Jackson L."/>
            <person name="Francisco L."/>
            <person name="Tang L.-Y."/>
            <person name="Pu L.-L."/>
            <person name="Perales L."/>
            <person name="Lorensuhewa L."/>
            <person name="Munidasa M."/>
            <person name="Coyle M."/>
            <person name="Taylor M."/>
            <person name="Puazo M."/>
            <person name="Firestine M."/>
            <person name="Scheel M."/>
            <person name="Javaid M."/>
            <person name="Wang M."/>
            <person name="Li M."/>
            <person name="Tabassum N."/>
            <person name="Saada N."/>
            <person name="Osuji N."/>
            <person name="Aqrawi P."/>
            <person name="Fu Q."/>
            <person name="Thornton R."/>
            <person name="Raj R."/>
            <person name="Goodspeed R."/>
            <person name="Mata R."/>
            <person name="Najjar R."/>
            <person name="Gubbala S."/>
            <person name="Lee S."/>
            <person name="Denson S."/>
            <person name="Patil S."/>
            <person name="Macmil S."/>
            <person name="Qi S."/>
            <person name="Matskevitch T."/>
            <person name="Palculict T."/>
            <person name="Mathew T."/>
            <person name="Vee V."/>
            <person name="Velamala V."/>
            <person name="Korchina V."/>
            <person name="Cai W."/>
            <person name="Liu W."/>
            <person name="Dai W."/>
            <person name="Zou X."/>
            <person name="Zhu Y."/>
            <person name="Zhang Y."/>
            <person name="Wu Y.-Q."/>
            <person name="Xin Y."/>
            <person name="Nazarath L."/>
            <person name="Kovar C."/>
            <person name="Han Y."/>
            <person name="Muzny D."/>
            <person name="Gibbs R."/>
        </authorList>
    </citation>
    <scope>NUCLEOTIDE SEQUENCE [LARGE SCALE GENOMIC DNA]</scope>
    <source>
        <strain evidence="11">Jacobina</strain>
    </source>
</reference>
<evidence type="ECO:0000256" key="5">
    <source>
        <dbReference type="ARBA" id="ARBA00047319"/>
    </source>
</evidence>
<dbReference type="AlphaFoldDB" id="A0A1B0CPA1"/>
<evidence type="ECO:0000256" key="1">
    <source>
        <dbReference type="ARBA" id="ARBA00006432"/>
    </source>
</evidence>
<dbReference type="EnsemblMetazoa" id="LLOJ006574-RA">
    <property type="protein sequence ID" value="LLOJ006574-PA"/>
    <property type="gene ID" value="LLOJ006574"/>
</dbReference>
<dbReference type="EMBL" id="GITU01000426">
    <property type="protein sequence ID" value="MBC1169129.1"/>
    <property type="molecule type" value="Transcribed_RNA"/>
</dbReference>
<evidence type="ECO:0000313" key="11">
    <source>
        <dbReference type="Proteomes" id="UP000092461"/>
    </source>
</evidence>
<evidence type="ECO:0000256" key="4">
    <source>
        <dbReference type="ARBA" id="ARBA00039638"/>
    </source>
</evidence>
<evidence type="ECO:0000259" key="7">
    <source>
        <dbReference type="Pfam" id="PF00501"/>
    </source>
</evidence>
<evidence type="ECO:0000256" key="2">
    <source>
        <dbReference type="ARBA" id="ARBA00022598"/>
    </source>
</evidence>
<evidence type="ECO:0000259" key="8">
    <source>
        <dbReference type="Pfam" id="PF13193"/>
    </source>
</evidence>
<evidence type="ECO:0000313" key="9">
    <source>
        <dbReference type="EMBL" id="MBC1169129.1"/>
    </source>
</evidence>
<dbReference type="GO" id="GO:0006631">
    <property type="term" value="P:fatty acid metabolic process"/>
    <property type="evidence" value="ECO:0007669"/>
    <property type="project" value="TreeGrafter"/>
</dbReference>
<comment type="function">
    <text evidence="3">Acyl-CoA synthases catalyze the initial reaction in fatty acid metabolism, by forming a thioester with CoA. Has some preference toward medium-chain substrates. Plays a role in adipocyte differentiation.</text>
</comment>
<dbReference type="Pfam" id="PF13193">
    <property type="entry name" value="AMP-binding_C"/>
    <property type="match status" value="1"/>
</dbReference>
<feature type="domain" description="AMP-binding enzyme C-terminal" evidence="8">
    <location>
        <begin position="481"/>
        <end position="556"/>
    </location>
</feature>
<comment type="catalytic activity">
    <reaction evidence="6">
        <text>a medium-chain fatty acid + ATP + CoA = a medium-chain fatty acyl-CoA + AMP + diphosphate</text>
        <dbReference type="Rhea" id="RHEA:48340"/>
        <dbReference type="ChEBI" id="CHEBI:30616"/>
        <dbReference type="ChEBI" id="CHEBI:33019"/>
        <dbReference type="ChEBI" id="CHEBI:57287"/>
        <dbReference type="ChEBI" id="CHEBI:59558"/>
        <dbReference type="ChEBI" id="CHEBI:90546"/>
        <dbReference type="ChEBI" id="CHEBI:456215"/>
        <dbReference type="EC" id="6.2.1.2"/>
    </reaction>
</comment>
<dbReference type="PANTHER" id="PTHR43201:SF5">
    <property type="entry name" value="MEDIUM-CHAIN ACYL-COA LIGASE ACSF2, MITOCHONDRIAL"/>
    <property type="match status" value="1"/>
</dbReference>
<protein>
    <recommendedName>
        <fullName evidence="4">Medium-chain acyl-CoA ligase ACSF2, mitochondrial</fullName>
    </recommendedName>
</protein>
<dbReference type="EMBL" id="AJWK01021619">
    <property type="status" value="NOT_ANNOTATED_CDS"/>
    <property type="molecule type" value="Genomic_DNA"/>
</dbReference>
<comment type="catalytic activity">
    <reaction evidence="5">
        <text>octanoate + ATP + CoA = octanoyl-CoA + AMP + diphosphate</text>
        <dbReference type="Rhea" id="RHEA:33631"/>
        <dbReference type="ChEBI" id="CHEBI:25646"/>
        <dbReference type="ChEBI" id="CHEBI:30616"/>
        <dbReference type="ChEBI" id="CHEBI:33019"/>
        <dbReference type="ChEBI" id="CHEBI:57287"/>
        <dbReference type="ChEBI" id="CHEBI:57386"/>
        <dbReference type="ChEBI" id="CHEBI:456215"/>
    </reaction>
</comment>
<dbReference type="Gene3D" id="3.40.50.980">
    <property type="match status" value="2"/>
</dbReference>
<reference evidence="9" key="2">
    <citation type="journal article" date="2020" name="BMC">
        <title>Leishmania infection induces a limited differential gene expression in the sand fly midgut.</title>
        <authorList>
            <person name="Coutinho-Abreu I.V."/>
            <person name="Serafim T.D."/>
            <person name="Meneses C."/>
            <person name="Kamhawi S."/>
            <person name="Oliveira F."/>
            <person name="Valenzuela J.G."/>
        </authorList>
    </citation>
    <scope>NUCLEOTIDE SEQUENCE</scope>
    <source>
        <strain evidence="9">Jacobina</strain>
        <tissue evidence="9">Midgut</tissue>
    </source>
</reference>
<dbReference type="SUPFAM" id="SSF56801">
    <property type="entry name" value="Acetyl-CoA synthetase-like"/>
    <property type="match status" value="1"/>
</dbReference>
<dbReference type="InterPro" id="IPR000873">
    <property type="entry name" value="AMP-dep_synth/lig_dom"/>
</dbReference>
<dbReference type="Proteomes" id="UP000092461">
    <property type="component" value="Unassembled WGS sequence"/>
</dbReference>
<dbReference type="InterPro" id="IPR045851">
    <property type="entry name" value="AMP-bd_C_sf"/>
</dbReference>
<dbReference type="PANTHER" id="PTHR43201">
    <property type="entry name" value="ACYL-COA SYNTHETASE"/>
    <property type="match status" value="1"/>
</dbReference>
<evidence type="ECO:0000256" key="6">
    <source>
        <dbReference type="ARBA" id="ARBA00048277"/>
    </source>
</evidence>
<feature type="domain" description="AMP-dependent synthetase/ligase" evidence="7">
    <location>
        <begin position="45"/>
        <end position="429"/>
    </location>
</feature>
<evidence type="ECO:0000256" key="3">
    <source>
        <dbReference type="ARBA" id="ARBA00037247"/>
    </source>
</evidence>
<dbReference type="Gene3D" id="3.30.300.30">
    <property type="match status" value="1"/>
</dbReference>
<organism evidence="10 11">
    <name type="scientific">Lutzomyia longipalpis</name>
    <name type="common">Sand fly</name>
    <dbReference type="NCBI Taxonomy" id="7200"/>
    <lineage>
        <taxon>Eukaryota</taxon>
        <taxon>Metazoa</taxon>
        <taxon>Ecdysozoa</taxon>
        <taxon>Arthropoda</taxon>
        <taxon>Hexapoda</taxon>
        <taxon>Insecta</taxon>
        <taxon>Pterygota</taxon>
        <taxon>Neoptera</taxon>
        <taxon>Endopterygota</taxon>
        <taxon>Diptera</taxon>
        <taxon>Nematocera</taxon>
        <taxon>Psychodoidea</taxon>
        <taxon>Psychodidae</taxon>
        <taxon>Lutzomyia</taxon>
        <taxon>Lutzomyia</taxon>
    </lineage>
</organism>
<keyword evidence="11" id="KW-1185">Reference proteome</keyword>
<name>A0A1B0CPA1_LUTLO</name>
<sequence>MEVKESQVDGFHEDSAEFSNRLSYFHSIGKNSLLYRTIGQQLSIAANEDPDREAFVFFEENIRFTYGELLEKADCLAAGFQCLGLEKGDRVAILAPNVSMWPIVFYSAARAGLILVSLNPTFNSQKIAEWLNKVKAKVLVASEQFGSEYNYYEKLLETMPELRTSHGGKIQSKAIPSLSTIIIDSEKNYTGTLRLKDVMTLPRISQIQNIEEQQKDISPDSGYNIQFTSGFTGPPKAVLVSHFGDINNAISFGERCEVNSARMCMPVPFFHIYAITISLAALCNQGTVVVPSFIFNPEKTLQAIWKERCSIIFSMPKFYIELIAKQRELKLDINLKIGVSGGSMCSPELFYETKKELGLEKFKMALGMTESRVSFAFVPDEVEKEKLDTVGYVLDNTEVKVTDGEGKMVPFGTPGELCVRGYQTMIGYWEDEEKTRKVLGSDGWIRTGDFVVLESNGYGKIIGRISDLITKGSERIFPKDIEILLGKHPSIAEVYIVGVPDEHLGEELCAFIGLRDEFEAISSQDIYKYCQGKIAQSHIPRHVQLVKDFPKTVSGKVIKSDLREQFLRNRENLDF</sequence>
<proteinExistence type="inferred from homology"/>
<evidence type="ECO:0000313" key="10">
    <source>
        <dbReference type="EnsemblMetazoa" id="LLOJ006574-PA"/>
    </source>
</evidence>
<dbReference type="Gene3D" id="2.30.38.10">
    <property type="entry name" value="Luciferase, Domain 3"/>
    <property type="match status" value="1"/>
</dbReference>
<dbReference type="VEuPathDB" id="VectorBase:LLOJ006574"/>
<dbReference type="Pfam" id="PF00501">
    <property type="entry name" value="AMP-binding"/>
    <property type="match status" value="1"/>
</dbReference>